<sequence length="100" mass="11715">MLKLKAYFEDSNIGNLPAKLAVRRNLSGFAEGICYVRMYLGDWFWLQLIPIWFSASSHSSWFDLYKVAIAFPFIISGTRSRIEKNMHNDSLSERFQFVVR</sequence>
<accession>A0AAN9JKH6</accession>
<dbReference type="Proteomes" id="UP001359559">
    <property type="component" value="Unassembled WGS sequence"/>
</dbReference>
<dbReference type="EMBL" id="JAYKXN010000003">
    <property type="protein sequence ID" value="KAK7300880.1"/>
    <property type="molecule type" value="Genomic_DNA"/>
</dbReference>
<keyword evidence="2" id="KW-1185">Reference proteome</keyword>
<evidence type="ECO:0000313" key="2">
    <source>
        <dbReference type="Proteomes" id="UP001359559"/>
    </source>
</evidence>
<gene>
    <name evidence="1" type="ORF">RJT34_11731</name>
</gene>
<protein>
    <submittedName>
        <fullName evidence="1">Uncharacterized protein</fullName>
    </submittedName>
</protein>
<organism evidence="1 2">
    <name type="scientific">Clitoria ternatea</name>
    <name type="common">Butterfly pea</name>
    <dbReference type="NCBI Taxonomy" id="43366"/>
    <lineage>
        <taxon>Eukaryota</taxon>
        <taxon>Viridiplantae</taxon>
        <taxon>Streptophyta</taxon>
        <taxon>Embryophyta</taxon>
        <taxon>Tracheophyta</taxon>
        <taxon>Spermatophyta</taxon>
        <taxon>Magnoliopsida</taxon>
        <taxon>eudicotyledons</taxon>
        <taxon>Gunneridae</taxon>
        <taxon>Pentapetalae</taxon>
        <taxon>rosids</taxon>
        <taxon>fabids</taxon>
        <taxon>Fabales</taxon>
        <taxon>Fabaceae</taxon>
        <taxon>Papilionoideae</taxon>
        <taxon>50 kb inversion clade</taxon>
        <taxon>NPAAA clade</taxon>
        <taxon>indigoferoid/millettioid clade</taxon>
        <taxon>Phaseoleae</taxon>
        <taxon>Clitoria</taxon>
    </lineage>
</organism>
<proteinExistence type="predicted"/>
<reference evidence="1 2" key="1">
    <citation type="submission" date="2024-01" db="EMBL/GenBank/DDBJ databases">
        <title>The genomes of 5 underutilized Papilionoideae crops provide insights into root nodulation and disease resistance.</title>
        <authorList>
            <person name="Yuan L."/>
        </authorList>
    </citation>
    <scope>NUCLEOTIDE SEQUENCE [LARGE SCALE GENOMIC DNA]</scope>
    <source>
        <strain evidence="1">LY-2023</strain>
        <tissue evidence="1">Leaf</tissue>
    </source>
</reference>
<dbReference type="AlphaFoldDB" id="A0AAN9JKH6"/>
<evidence type="ECO:0000313" key="1">
    <source>
        <dbReference type="EMBL" id="KAK7300880.1"/>
    </source>
</evidence>
<name>A0AAN9JKH6_CLITE</name>
<comment type="caution">
    <text evidence="1">The sequence shown here is derived from an EMBL/GenBank/DDBJ whole genome shotgun (WGS) entry which is preliminary data.</text>
</comment>